<dbReference type="SMART" id="SM01292">
    <property type="entry name" value="N1221"/>
    <property type="match status" value="1"/>
</dbReference>
<dbReference type="GO" id="GO:0007010">
    <property type="term" value="P:cytoskeleton organization"/>
    <property type="evidence" value="ECO:0007669"/>
    <property type="project" value="TreeGrafter"/>
</dbReference>
<reference evidence="4" key="1">
    <citation type="submission" date="2020-11" db="EMBL/GenBank/DDBJ databases">
        <authorList>
            <consortium name="DOE Joint Genome Institute"/>
            <person name="Ahrendt S."/>
            <person name="Riley R."/>
            <person name="Andreopoulos W."/>
            <person name="Labutti K."/>
            <person name="Pangilinan J."/>
            <person name="Ruiz-Duenas F.J."/>
            <person name="Barrasa J.M."/>
            <person name="Sanchez-Garcia M."/>
            <person name="Camarero S."/>
            <person name="Miyauchi S."/>
            <person name="Serrano A."/>
            <person name="Linde D."/>
            <person name="Babiker R."/>
            <person name="Drula E."/>
            <person name="Ayuso-Fernandez I."/>
            <person name="Pacheco R."/>
            <person name="Padilla G."/>
            <person name="Ferreira P."/>
            <person name="Barriuso J."/>
            <person name="Kellner H."/>
            <person name="Castanera R."/>
            <person name="Alfaro M."/>
            <person name="Ramirez L."/>
            <person name="Pisabarro A.G."/>
            <person name="Kuo A."/>
            <person name="Tritt A."/>
            <person name="Lipzen A."/>
            <person name="He G."/>
            <person name="Yan M."/>
            <person name="Ng V."/>
            <person name="Cullen D."/>
            <person name="Martin F."/>
            <person name="Rosso M.-N."/>
            <person name="Henrissat B."/>
            <person name="Hibbett D."/>
            <person name="Martinez A.T."/>
            <person name="Grigoriev I.V."/>
        </authorList>
    </citation>
    <scope>NUCLEOTIDE SEQUENCE</scope>
    <source>
        <strain evidence="4">CBS 506.95</strain>
    </source>
</reference>
<gene>
    <name evidence="4" type="ORF">CPB83DRAFT_843152</name>
</gene>
<dbReference type="SMART" id="SM01293">
    <property type="entry name" value="DUF3402"/>
    <property type="match status" value="1"/>
</dbReference>
<feature type="region of interest" description="Disordered" evidence="1">
    <location>
        <begin position="972"/>
        <end position="996"/>
    </location>
</feature>
<feature type="region of interest" description="Disordered" evidence="1">
    <location>
        <begin position="1015"/>
        <end position="1075"/>
    </location>
</feature>
<dbReference type="EMBL" id="MU157825">
    <property type="protein sequence ID" value="KAF9534925.1"/>
    <property type="molecule type" value="Genomic_DNA"/>
</dbReference>
<dbReference type="PANTHER" id="PTHR13239:SF4">
    <property type="entry name" value="AT25231P"/>
    <property type="match status" value="1"/>
</dbReference>
<feature type="compositionally biased region" description="Polar residues" evidence="1">
    <location>
        <begin position="563"/>
        <end position="575"/>
    </location>
</feature>
<evidence type="ECO:0000259" key="3">
    <source>
        <dbReference type="SMART" id="SM01293"/>
    </source>
</evidence>
<dbReference type="AlphaFoldDB" id="A0A9P6EU15"/>
<accession>A0A9P6EU15</accession>
<dbReference type="PANTHER" id="PTHR13239">
    <property type="entry name" value="PROTEIN REQUIRED FOR HYPHAL ANASTOMOSIS HAM-2"/>
    <property type="match status" value="1"/>
</dbReference>
<evidence type="ECO:0008006" key="6">
    <source>
        <dbReference type="Google" id="ProtNLM"/>
    </source>
</evidence>
<name>A0A9P6EU15_9AGAR</name>
<dbReference type="Proteomes" id="UP000807306">
    <property type="component" value="Unassembled WGS sequence"/>
</dbReference>
<dbReference type="InterPro" id="IPR021819">
    <property type="entry name" value="Far11/STRP_C"/>
</dbReference>
<feature type="compositionally biased region" description="Acidic residues" evidence="1">
    <location>
        <begin position="1042"/>
        <end position="1055"/>
    </location>
</feature>
<proteinExistence type="predicted"/>
<sequence length="1084" mass="122256">MSSMGDNGGSIPADSITLGQLRAMVGTVPKPRQSLFDFKYDDEDTVMNEIEEFYSYIEMPQVAENMKAWEGSFKHGEWTKSTIQQRRAHVEFLIESLEHRDTEIRFANARRLFYILQGTFSETVSPEHQLHWIFENCKIVRAANGVSSIVEALKIAGHKHDLLCNLTDQDAAHLRITLQDKADLVEEILTEISVYLGMLYHLVEVLKVNDDFADELMSLDPPLPVYLFNLVSSLRDKTAKGYPIKKLLLVLWKTLLTCWGGTRDINRVKRLARDLAGLPVADTSYKLKSSPFDIETFRTESSVKYPTFTPSPQSPPSLAEAPIGKLTKPAQLTSRLAKAYTPIPVRHHYHHDDHDGGQGHSGMPSQFNPHMNNNSGFRPNPQPPTPAPSPPPISPKPKKQQYQTDQTRPFLFPFSNHQFGTNNRLIPFAIDEADRLYNKHMYISLALSQMWRTREDCMTVESGLERMPGVEENFKSSTFNTEDNENVEPLPDLALLDQKIEEAIKAYESAATPAQKRKAKELKEDLMRLKRVEQIYSAILPVLSGWVLVLLKLLLATVSASTNLQGPQTSNSSVFPPSAMSPLAPEQPPSVPPTLDEIDVTRHREITSKAVSAILLLVLKWFKVSHAMKFHHLGQHLLDTNCLLLILKMFGLQEVTNTVVSKADSPSNNFFQYCLLNLSKNPQYVRPEDEYRPSRQVTHKITVLPNGEHREEEVELITEYSWRNFFSTINFAKIMQKLSKGRSHRIWMLVQYKSSAVLKRVLRVNHPLLQLHVLKLIKSQVPFCGRKWRQSNMKVITSIYLSCRPELRDEWLTGVEPDDAGDAQAQEHALRHLVKFYNTKRYGASSTAQQSAMHRRSGSISQIEGLHPDPALQSLIRPLGTPNVVESDVFPPVRSQAPDQSLFLPYIPEDIAFEEEYEEYLSDLGWSENEQHHQQPSSSVDQQQTLFGKSGGGTSAWHQLPTFVTEMTEGISDGESVGSIGDLGDESRLDPTRDDRDVVDENVNNWEHMSPKTMAALPKSPAGRRSSSGTGLRPVMPFSLDAETESAVEEEDEMDPLPHMGREPPSGEFPAGASVDEVEYAYGV</sequence>
<dbReference type="Pfam" id="PF11882">
    <property type="entry name" value="DUF3402"/>
    <property type="match status" value="1"/>
</dbReference>
<dbReference type="InterPro" id="IPR012486">
    <property type="entry name" value="Far11/STRP_N"/>
</dbReference>
<keyword evidence="5" id="KW-1185">Reference proteome</keyword>
<feature type="compositionally biased region" description="Polar residues" evidence="1">
    <location>
        <begin position="363"/>
        <end position="377"/>
    </location>
</feature>
<feature type="domain" description="Far11/STRP N-terminal" evidence="2">
    <location>
        <begin position="33"/>
        <end position="320"/>
    </location>
</feature>
<dbReference type="GO" id="GO:0005829">
    <property type="term" value="C:cytosol"/>
    <property type="evidence" value="ECO:0007669"/>
    <property type="project" value="TreeGrafter"/>
</dbReference>
<feature type="region of interest" description="Disordered" evidence="1">
    <location>
        <begin position="563"/>
        <end position="591"/>
    </location>
</feature>
<dbReference type="OrthoDB" id="18234at2759"/>
<comment type="caution">
    <text evidence="4">The sequence shown here is derived from an EMBL/GenBank/DDBJ whole genome shotgun (WGS) entry which is preliminary data.</text>
</comment>
<evidence type="ECO:0000259" key="2">
    <source>
        <dbReference type="SMART" id="SM01292"/>
    </source>
</evidence>
<dbReference type="Pfam" id="PF07923">
    <property type="entry name" value="N1221"/>
    <property type="match status" value="1"/>
</dbReference>
<evidence type="ECO:0000313" key="5">
    <source>
        <dbReference type="Proteomes" id="UP000807306"/>
    </source>
</evidence>
<feature type="compositionally biased region" description="Basic and acidic residues" evidence="1">
    <location>
        <begin position="985"/>
        <end position="996"/>
    </location>
</feature>
<evidence type="ECO:0000256" key="1">
    <source>
        <dbReference type="SAM" id="MobiDB-lite"/>
    </source>
</evidence>
<evidence type="ECO:0000313" key="4">
    <source>
        <dbReference type="EMBL" id="KAF9534925.1"/>
    </source>
</evidence>
<feature type="domain" description="Far11/STRP C-terminal" evidence="3">
    <location>
        <begin position="427"/>
        <end position="917"/>
    </location>
</feature>
<organism evidence="4 5">
    <name type="scientific">Crepidotus variabilis</name>
    <dbReference type="NCBI Taxonomy" id="179855"/>
    <lineage>
        <taxon>Eukaryota</taxon>
        <taxon>Fungi</taxon>
        <taxon>Dikarya</taxon>
        <taxon>Basidiomycota</taxon>
        <taxon>Agaricomycotina</taxon>
        <taxon>Agaricomycetes</taxon>
        <taxon>Agaricomycetidae</taxon>
        <taxon>Agaricales</taxon>
        <taxon>Agaricineae</taxon>
        <taxon>Crepidotaceae</taxon>
        <taxon>Crepidotus</taxon>
    </lineage>
</organism>
<feature type="compositionally biased region" description="Pro residues" evidence="1">
    <location>
        <begin position="380"/>
        <end position="395"/>
    </location>
</feature>
<dbReference type="InterPro" id="IPR040185">
    <property type="entry name" value="Far11/STRP"/>
</dbReference>
<feature type="region of interest" description="Disordered" evidence="1">
    <location>
        <begin position="347"/>
        <end position="404"/>
    </location>
</feature>
<protein>
    <recommendedName>
        <fullName evidence="6">N1221-domain-containing protein</fullName>
    </recommendedName>
</protein>